<protein>
    <submittedName>
        <fullName evidence="1">Uncharacterized protein</fullName>
    </submittedName>
</protein>
<dbReference type="InParanoid" id="A0A667WIM0"/>
<accession>A0A667WIM0</accession>
<dbReference type="Proteomes" id="UP000472263">
    <property type="component" value="Chromosome 6"/>
</dbReference>
<name>A0A667WIM0_9TELE</name>
<reference evidence="1" key="2">
    <citation type="submission" date="2025-08" db="UniProtKB">
        <authorList>
            <consortium name="Ensembl"/>
        </authorList>
    </citation>
    <scope>IDENTIFICATION</scope>
</reference>
<sequence length="107" mass="12150">MQDNAPSHASKYSTVWLASKGLKDHRIMTWPKLTFPLLNIQRVEKERESKDREKKMADGHVFIPVSPSPSTTCQQCTKLLSTKEVPLLLCGFLFLLLSSCCEVKYPP</sequence>
<reference evidence="1" key="3">
    <citation type="submission" date="2025-09" db="UniProtKB">
        <authorList>
            <consortium name="Ensembl"/>
        </authorList>
    </citation>
    <scope>IDENTIFICATION</scope>
</reference>
<reference evidence="1" key="1">
    <citation type="submission" date="2019-06" db="EMBL/GenBank/DDBJ databases">
        <authorList>
            <consortium name="Wellcome Sanger Institute Data Sharing"/>
        </authorList>
    </citation>
    <scope>NUCLEOTIDE SEQUENCE [LARGE SCALE GENOMIC DNA]</scope>
</reference>
<evidence type="ECO:0000313" key="2">
    <source>
        <dbReference type="Proteomes" id="UP000472263"/>
    </source>
</evidence>
<proteinExistence type="predicted"/>
<dbReference type="Ensembl" id="ENSMMDT00005000189.1">
    <property type="protein sequence ID" value="ENSMMDP00005000184.1"/>
    <property type="gene ID" value="ENSMMDG00005000117.1"/>
</dbReference>
<evidence type="ECO:0000313" key="1">
    <source>
        <dbReference type="Ensembl" id="ENSMMDP00005000184.1"/>
    </source>
</evidence>
<organism evidence="1 2">
    <name type="scientific">Myripristis murdjan</name>
    <name type="common">pinecone soldierfish</name>
    <dbReference type="NCBI Taxonomy" id="586833"/>
    <lineage>
        <taxon>Eukaryota</taxon>
        <taxon>Metazoa</taxon>
        <taxon>Chordata</taxon>
        <taxon>Craniata</taxon>
        <taxon>Vertebrata</taxon>
        <taxon>Euteleostomi</taxon>
        <taxon>Actinopterygii</taxon>
        <taxon>Neopterygii</taxon>
        <taxon>Teleostei</taxon>
        <taxon>Neoteleostei</taxon>
        <taxon>Acanthomorphata</taxon>
        <taxon>Holocentriformes</taxon>
        <taxon>Holocentridae</taxon>
        <taxon>Myripristis</taxon>
    </lineage>
</organism>
<keyword evidence="2" id="KW-1185">Reference proteome</keyword>
<dbReference type="AlphaFoldDB" id="A0A667WIM0"/>